<evidence type="ECO:0000259" key="1">
    <source>
        <dbReference type="Pfam" id="PF01872"/>
    </source>
</evidence>
<accession>A0ABT3QZV2</accession>
<evidence type="ECO:0000313" key="2">
    <source>
        <dbReference type="EMBL" id="MCX2722481.1"/>
    </source>
</evidence>
<name>A0ABT3QZV2_9HYPH</name>
<dbReference type="InterPro" id="IPR002734">
    <property type="entry name" value="RibDG_C"/>
</dbReference>
<dbReference type="Pfam" id="PF01872">
    <property type="entry name" value="RibD_C"/>
    <property type="match status" value="1"/>
</dbReference>
<protein>
    <submittedName>
        <fullName evidence="2">Dihydrofolate reductase family protein</fullName>
    </submittedName>
</protein>
<dbReference type="EMBL" id="JAPEVI010000003">
    <property type="protein sequence ID" value="MCX2722481.1"/>
    <property type="molecule type" value="Genomic_DNA"/>
</dbReference>
<keyword evidence="3" id="KW-1185">Reference proteome</keyword>
<dbReference type="InterPro" id="IPR024072">
    <property type="entry name" value="DHFR-like_dom_sf"/>
</dbReference>
<dbReference type="Gene3D" id="3.40.430.10">
    <property type="entry name" value="Dihydrofolate Reductase, subunit A"/>
    <property type="match status" value="1"/>
</dbReference>
<gene>
    <name evidence="2" type="ORF">ON753_08730</name>
</gene>
<dbReference type="Proteomes" id="UP001300261">
    <property type="component" value="Unassembled WGS sequence"/>
</dbReference>
<evidence type="ECO:0000313" key="3">
    <source>
        <dbReference type="Proteomes" id="UP001300261"/>
    </source>
</evidence>
<comment type="caution">
    <text evidence="2">The sequence shown here is derived from an EMBL/GenBank/DDBJ whole genome shotgun (WGS) entry which is preliminary data.</text>
</comment>
<dbReference type="SUPFAM" id="SSF53597">
    <property type="entry name" value="Dihydrofolate reductase-like"/>
    <property type="match status" value="1"/>
</dbReference>
<organism evidence="2 3">
    <name type="scientific">Roseibium salinum</name>
    <dbReference type="NCBI Taxonomy" id="1604349"/>
    <lineage>
        <taxon>Bacteria</taxon>
        <taxon>Pseudomonadati</taxon>
        <taxon>Pseudomonadota</taxon>
        <taxon>Alphaproteobacteria</taxon>
        <taxon>Hyphomicrobiales</taxon>
        <taxon>Stappiaceae</taxon>
        <taxon>Roseibium</taxon>
    </lineage>
</organism>
<feature type="domain" description="Bacterial bifunctional deaminase-reductase C-terminal" evidence="1">
    <location>
        <begin position="3"/>
        <end position="173"/>
    </location>
</feature>
<dbReference type="InterPro" id="IPR050765">
    <property type="entry name" value="Riboflavin_Biosynth_HTPR"/>
</dbReference>
<proteinExistence type="predicted"/>
<dbReference type="PANTHER" id="PTHR38011">
    <property type="entry name" value="DIHYDROFOLATE REDUCTASE FAMILY PROTEIN (AFU_ORTHOLOGUE AFUA_8G06820)"/>
    <property type="match status" value="1"/>
</dbReference>
<reference evidence="2 3" key="1">
    <citation type="journal article" date="2016" name="Int. J. Syst. Evol. Microbiol.">
        <title>Labrenzia salina sp. nov., isolated from the rhizosphere of the halophyte Arthrocnemum macrostachyum.</title>
        <authorList>
            <person name="Camacho M."/>
            <person name="Redondo-Gomez S."/>
            <person name="Rodriguez-Llorente I."/>
            <person name="Rohde M."/>
            <person name="Sproer C."/>
            <person name="Schumann P."/>
            <person name="Klenk H.P."/>
            <person name="Montero-Calasanz M.D.C."/>
        </authorList>
    </citation>
    <scope>NUCLEOTIDE SEQUENCE [LARGE SCALE GENOMIC DNA]</scope>
    <source>
        <strain evidence="2 3">DSM 29163</strain>
    </source>
</reference>
<dbReference type="RefSeq" id="WP_265962160.1">
    <property type="nucleotide sequence ID" value="NZ_JAPEVI010000003.1"/>
</dbReference>
<sequence>MGKLTYGMMMSLDGFVADPSDHFDEDALGFINDEMRKLGTEIYGRRMYESMVYWETFPEKSGAEHANEFARIWKELDKLVISSSLEQASSGKTRILREFRPEDIRRLKAESAKDISVAGPTLAAAFIKAGLVDEFALYSVPVVAGVGNPVFKGIEGQLDLEFVEERRFPRGMAFQRYVRRNKSA</sequence>
<dbReference type="PANTHER" id="PTHR38011:SF11">
    <property type="entry name" value="2,5-DIAMINO-6-RIBOSYLAMINO-4(3H)-PYRIMIDINONE 5'-PHOSPHATE REDUCTASE"/>
    <property type="match status" value="1"/>
</dbReference>